<dbReference type="WBParaSite" id="ALUE_0001396901-mRNA-1">
    <property type="protein sequence ID" value="ALUE_0001396901-mRNA-1"/>
    <property type="gene ID" value="ALUE_0001396901"/>
</dbReference>
<dbReference type="Proteomes" id="UP000036681">
    <property type="component" value="Unplaced"/>
</dbReference>
<evidence type="ECO:0000313" key="1">
    <source>
        <dbReference type="Proteomes" id="UP000036681"/>
    </source>
</evidence>
<reference evidence="2" key="1">
    <citation type="submission" date="2017-02" db="UniProtKB">
        <authorList>
            <consortium name="WormBaseParasite"/>
        </authorList>
    </citation>
    <scope>IDENTIFICATION</scope>
</reference>
<dbReference type="AlphaFoldDB" id="A0A0M3I972"/>
<evidence type="ECO:0000313" key="2">
    <source>
        <dbReference type="WBParaSite" id="ALUE_0001396901-mRNA-1"/>
    </source>
</evidence>
<name>A0A0M3I972_ASCLU</name>
<sequence length="86" mass="9911">MQQLIIWTFMFLIADPNNMKHRSSSSAPHQHSQRHHQLRYCHSGSSLKFRLVNTEFPSCSVPCSPPTFSGLLLSSSNKHFLQTYLH</sequence>
<keyword evidence="1" id="KW-1185">Reference proteome</keyword>
<protein>
    <submittedName>
        <fullName evidence="2">Secreted protein</fullName>
    </submittedName>
</protein>
<proteinExistence type="predicted"/>
<organism evidence="1 2">
    <name type="scientific">Ascaris lumbricoides</name>
    <name type="common">Giant roundworm</name>
    <dbReference type="NCBI Taxonomy" id="6252"/>
    <lineage>
        <taxon>Eukaryota</taxon>
        <taxon>Metazoa</taxon>
        <taxon>Ecdysozoa</taxon>
        <taxon>Nematoda</taxon>
        <taxon>Chromadorea</taxon>
        <taxon>Rhabditida</taxon>
        <taxon>Spirurina</taxon>
        <taxon>Ascaridomorpha</taxon>
        <taxon>Ascaridoidea</taxon>
        <taxon>Ascarididae</taxon>
        <taxon>Ascaris</taxon>
    </lineage>
</organism>
<accession>A0A0M3I972</accession>